<feature type="transmembrane region" description="Helical" evidence="1">
    <location>
        <begin position="111"/>
        <end position="130"/>
    </location>
</feature>
<accession>A0A2W5T5Y9</accession>
<name>A0A2W5T5Y9_9BACT</name>
<feature type="transmembrane region" description="Helical" evidence="1">
    <location>
        <begin position="176"/>
        <end position="196"/>
    </location>
</feature>
<gene>
    <name evidence="2" type="ORF">DI536_19605</name>
</gene>
<keyword evidence="1" id="KW-1133">Transmembrane helix</keyword>
<sequence>MARMTRKIAGLLLLSAVPMLAGLVRLFDMPTGRLGLDDHERFAAAPVTGVMHIIGATCFATLGAFQFVRGAKWHRVMGRVLNVFGIIGAFSGAVMALTWVPKAFDSAALNAIRVVVATSMVAFIVAGYVTARRGDYDAHGAWMTRAYALFLGGGTQFFTAGFTALPFMQPYLSEGLYAVAMAAGWIINAVFAEWVLQAPSRGPRAAPI</sequence>
<comment type="caution">
    <text evidence="2">The sequence shown here is derived from an EMBL/GenBank/DDBJ whole genome shotgun (WGS) entry which is preliminary data.</text>
</comment>
<keyword evidence="1" id="KW-0472">Membrane</keyword>
<dbReference type="InterPro" id="IPR018750">
    <property type="entry name" value="DUF2306_membrane"/>
</dbReference>
<feature type="transmembrane region" description="Helical" evidence="1">
    <location>
        <begin position="142"/>
        <end position="164"/>
    </location>
</feature>
<dbReference type="AlphaFoldDB" id="A0A2W5T5Y9"/>
<evidence type="ECO:0000256" key="1">
    <source>
        <dbReference type="SAM" id="Phobius"/>
    </source>
</evidence>
<dbReference type="EMBL" id="QFQP01000017">
    <property type="protein sequence ID" value="PZR10452.1"/>
    <property type="molecule type" value="Genomic_DNA"/>
</dbReference>
<feature type="transmembrane region" description="Helical" evidence="1">
    <location>
        <begin position="80"/>
        <end position="99"/>
    </location>
</feature>
<dbReference type="Proteomes" id="UP000249061">
    <property type="component" value="Unassembled WGS sequence"/>
</dbReference>
<feature type="transmembrane region" description="Helical" evidence="1">
    <location>
        <begin position="42"/>
        <end position="68"/>
    </location>
</feature>
<evidence type="ECO:0000313" key="3">
    <source>
        <dbReference type="Proteomes" id="UP000249061"/>
    </source>
</evidence>
<organism evidence="2 3">
    <name type="scientific">Archangium gephyra</name>
    <dbReference type="NCBI Taxonomy" id="48"/>
    <lineage>
        <taxon>Bacteria</taxon>
        <taxon>Pseudomonadati</taxon>
        <taxon>Myxococcota</taxon>
        <taxon>Myxococcia</taxon>
        <taxon>Myxococcales</taxon>
        <taxon>Cystobacterineae</taxon>
        <taxon>Archangiaceae</taxon>
        <taxon>Archangium</taxon>
    </lineage>
</organism>
<dbReference type="Pfam" id="PF10067">
    <property type="entry name" value="DUF2306"/>
    <property type="match status" value="1"/>
</dbReference>
<keyword evidence="1" id="KW-0812">Transmembrane</keyword>
<protein>
    <submittedName>
        <fullName evidence="2">Uncharacterized protein</fullName>
    </submittedName>
</protein>
<reference evidence="2 3" key="1">
    <citation type="submission" date="2017-08" db="EMBL/GenBank/DDBJ databases">
        <title>Infants hospitalized years apart are colonized by the same room-sourced microbial strains.</title>
        <authorList>
            <person name="Brooks B."/>
            <person name="Olm M.R."/>
            <person name="Firek B.A."/>
            <person name="Baker R."/>
            <person name="Thomas B.C."/>
            <person name="Morowitz M.J."/>
            <person name="Banfield J.F."/>
        </authorList>
    </citation>
    <scope>NUCLEOTIDE SEQUENCE [LARGE SCALE GENOMIC DNA]</scope>
    <source>
        <strain evidence="2">S2_003_000_R2_14</strain>
    </source>
</reference>
<proteinExistence type="predicted"/>
<evidence type="ECO:0000313" key="2">
    <source>
        <dbReference type="EMBL" id="PZR10452.1"/>
    </source>
</evidence>